<protein>
    <submittedName>
        <fullName evidence="2">Uncharacterized protein</fullName>
    </submittedName>
</protein>
<dbReference type="KEGG" id="pfuw:KF707C_38720"/>
<name>A0AAD1C2E4_METFU</name>
<evidence type="ECO:0000313" key="3">
    <source>
        <dbReference type="Proteomes" id="UP000218554"/>
    </source>
</evidence>
<evidence type="ECO:0000256" key="1">
    <source>
        <dbReference type="SAM" id="MobiDB-lite"/>
    </source>
</evidence>
<proteinExistence type="predicted"/>
<organism evidence="2 3">
    <name type="scientific">Metapseudomonas furukawaii</name>
    <name type="common">Pseudomonas furukawaii</name>
    <dbReference type="NCBI Taxonomy" id="1149133"/>
    <lineage>
        <taxon>Bacteria</taxon>
        <taxon>Pseudomonadati</taxon>
        <taxon>Pseudomonadota</taxon>
        <taxon>Gammaproteobacteria</taxon>
        <taxon>Pseudomonadales</taxon>
        <taxon>Pseudomonadaceae</taxon>
        <taxon>Metapseudomonas</taxon>
    </lineage>
</organism>
<dbReference type="EMBL" id="AP014862">
    <property type="protein sequence ID" value="BAU75560.1"/>
    <property type="molecule type" value="Genomic_DNA"/>
</dbReference>
<evidence type="ECO:0000313" key="2">
    <source>
        <dbReference type="EMBL" id="BAU75560.1"/>
    </source>
</evidence>
<feature type="region of interest" description="Disordered" evidence="1">
    <location>
        <begin position="13"/>
        <end position="42"/>
    </location>
</feature>
<feature type="compositionally biased region" description="Basic and acidic residues" evidence="1">
    <location>
        <begin position="32"/>
        <end position="42"/>
    </location>
</feature>
<gene>
    <name evidence="2" type="ORF">KF707C_38720</name>
</gene>
<dbReference type="AlphaFoldDB" id="A0AAD1C2E4"/>
<reference evidence="2 3" key="2">
    <citation type="journal article" date="2017" name="Int. J. Syst. Evol. Microbiol.">
        <title>Pseudomonas furukawaii sp. nov., a polychlorinated biphenyl-degrading bacterium isolated from biphenyl-contaminated soil in Japan.</title>
        <authorList>
            <person name="Kimura N."/>
            <person name="Watanabe T."/>
            <person name="Suenaga H."/>
            <person name="Fujihara H."/>
            <person name="Futagami T."/>
            <person name="Goto M."/>
            <person name="Hanada S."/>
            <person name="Hirose J."/>
        </authorList>
    </citation>
    <scope>NUCLEOTIDE SEQUENCE [LARGE SCALE GENOMIC DNA]</scope>
    <source>
        <strain evidence="3">DSM 10086 / NBRC 110670 / KF707</strain>
    </source>
</reference>
<dbReference type="Proteomes" id="UP000218554">
    <property type="component" value="Chromosome"/>
</dbReference>
<accession>A0AAD1C2E4</accession>
<keyword evidence="3" id="KW-1185">Reference proteome</keyword>
<reference evidence="3" key="1">
    <citation type="submission" date="2015-05" db="EMBL/GenBank/DDBJ databases">
        <title>Draft genome sequencing of a biphenyl-degrading bacterium, Pseudomonas balearica KF707 (=NBRC110670).</title>
        <authorList>
            <person name="Kimura N."/>
            <person name="Hirose J."/>
            <person name="Watanabe T."/>
            <person name="Suenaga H."/>
            <person name="Fujihara H."/>
            <person name="Noguchi M."/>
            <person name="Hashimoto M."/>
            <person name="Shimodaira J."/>
            <person name="Tsuchikane K."/>
            <person name="Hosoyama A."/>
            <person name="Yamazoe A."/>
            <person name="Fujita N."/>
            <person name="Furukawa K."/>
        </authorList>
    </citation>
    <scope>NUCLEOTIDE SEQUENCE [LARGE SCALE GENOMIC DNA]</scope>
    <source>
        <strain evidence="3">DSM 10086 / NBRC 110670 / KF707</strain>
    </source>
</reference>
<sequence length="42" mass="4888">MLGTDYRTIHSHIFHGTQRPERLPAQGNFPDQKMHRPECTPS</sequence>